<accession>A5N1P9</accession>
<dbReference type="EMBL" id="CP000673">
    <property type="protein sequence ID" value="EDK35045.1"/>
    <property type="molecule type" value="Genomic_DNA"/>
</dbReference>
<protein>
    <submittedName>
        <fullName evidence="1">Uncharacterized protein</fullName>
    </submittedName>
</protein>
<dbReference type="AlphaFoldDB" id="A5N1P9"/>
<dbReference type="KEGG" id="ckl:CKL_3037"/>
<dbReference type="HOGENOM" id="CLU_2300901_0_0_9"/>
<evidence type="ECO:0000313" key="2">
    <source>
        <dbReference type="Proteomes" id="UP000002411"/>
    </source>
</evidence>
<sequence>MDIFSHSSKSETLRYIEITDEQKKKIQPVKGFKSGDFVSSKYYSSHDWLDRRRDPILIYLRYISHFVYIIQGFFKIYKYFCIFMIIKLICKLFKILNKAA</sequence>
<reference evidence="1 2" key="1">
    <citation type="journal article" date="2008" name="Proc. Natl. Acad. Sci. U.S.A.">
        <title>The genome of Clostridium kluyveri, a strict anaerobe with unique metabolic features.</title>
        <authorList>
            <person name="Seedorf H."/>
            <person name="Fricke W.F."/>
            <person name="Veith B."/>
            <person name="Brueggemann H."/>
            <person name="Liesegang H."/>
            <person name="Strittmatter A."/>
            <person name="Miethke M."/>
            <person name="Buckel W."/>
            <person name="Hinderberger J."/>
            <person name="Li F."/>
            <person name="Hagemeier C."/>
            <person name="Thauer R.K."/>
            <person name="Gottschalk G."/>
        </authorList>
    </citation>
    <scope>NUCLEOTIDE SEQUENCE [LARGE SCALE GENOMIC DNA]</scope>
    <source>
        <strain evidence="2">ATCC 8527 / DSM 555 / NCIMB 10680</strain>
    </source>
</reference>
<proteinExistence type="predicted"/>
<organism evidence="1 2">
    <name type="scientific">Clostridium kluyveri (strain ATCC 8527 / DSM 555 / NBRC 12016 / NCIMB 10680 / K1)</name>
    <dbReference type="NCBI Taxonomy" id="431943"/>
    <lineage>
        <taxon>Bacteria</taxon>
        <taxon>Bacillati</taxon>
        <taxon>Bacillota</taxon>
        <taxon>Clostridia</taxon>
        <taxon>Eubacteriales</taxon>
        <taxon>Clostridiaceae</taxon>
        <taxon>Clostridium</taxon>
    </lineage>
</organism>
<name>A5N1P9_CLOK5</name>
<dbReference type="STRING" id="431943.CKL_3037"/>
<keyword evidence="2" id="KW-1185">Reference proteome</keyword>
<evidence type="ECO:0000313" key="1">
    <source>
        <dbReference type="EMBL" id="EDK35045.1"/>
    </source>
</evidence>
<gene>
    <name evidence="1" type="ordered locus">CKL_3037</name>
</gene>
<dbReference type="Proteomes" id="UP000002411">
    <property type="component" value="Chromosome"/>
</dbReference>